<dbReference type="InterPro" id="IPR021239">
    <property type="entry name" value="DUF2625"/>
</dbReference>
<keyword evidence="1" id="KW-0813">Transport</keyword>
<dbReference type="Pfam" id="PF10946">
    <property type="entry name" value="DUF2625"/>
    <property type="match status" value="1"/>
</dbReference>
<dbReference type="Proteomes" id="UP000064967">
    <property type="component" value="Chromosome"/>
</dbReference>
<dbReference type="STRING" id="1391654.AKJ09_04981"/>
<evidence type="ECO:0000313" key="1">
    <source>
        <dbReference type="EMBL" id="AKU98317.1"/>
    </source>
</evidence>
<keyword evidence="1" id="KW-0762">Sugar transport</keyword>
<evidence type="ECO:0000313" key="2">
    <source>
        <dbReference type="Proteomes" id="UP000064967"/>
    </source>
</evidence>
<sequence>MRTLAELVDTREPGWPLVEQMIEAATNRVEVLPAEPEDGARALVGIQVTTRSPMGAMAYRTGGLLVDHGWMRILGAGSARLPRDLARWNFPSGLPHAPRLPGAFLVADDVLGGFFAMNGGAFEGPMGNVFYFAPDTLVWEDLGRGYTDFLEFVFLGDLAKFYEGSRWAGWEEEVHRLSGDHAFSFHPFLFAASEGGIEGRSRRAVAIEELWNLHANDHRAQR</sequence>
<reference evidence="1 2" key="1">
    <citation type="submission" date="2015-08" db="EMBL/GenBank/DDBJ databases">
        <authorList>
            <person name="Babu N.S."/>
            <person name="Beckwith C.J."/>
            <person name="Beseler K.G."/>
            <person name="Brison A."/>
            <person name="Carone J.V."/>
            <person name="Caskin T.P."/>
            <person name="Diamond M."/>
            <person name="Durham M.E."/>
            <person name="Foxe J.M."/>
            <person name="Go M."/>
            <person name="Henderson B.A."/>
            <person name="Jones I.B."/>
            <person name="McGettigan J.A."/>
            <person name="Micheletti S.J."/>
            <person name="Nasrallah M.E."/>
            <person name="Ortiz D."/>
            <person name="Piller C.R."/>
            <person name="Privatt S.R."/>
            <person name="Schneider S.L."/>
            <person name="Sharp S."/>
            <person name="Smith T.C."/>
            <person name="Stanton J.D."/>
            <person name="Ullery H.E."/>
            <person name="Wilson R.J."/>
            <person name="Serrano M.G."/>
            <person name="Buck G."/>
            <person name="Lee V."/>
            <person name="Wang Y."/>
            <person name="Carvalho R."/>
            <person name="Voegtly L."/>
            <person name="Shi R."/>
            <person name="Duckworth R."/>
            <person name="Johnson A."/>
            <person name="Loviza R."/>
            <person name="Walstead R."/>
            <person name="Shah Z."/>
            <person name="Kiflezghi M."/>
            <person name="Wade K."/>
            <person name="Ball S.L."/>
            <person name="Bradley K.W."/>
            <person name="Asai D.J."/>
            <person name="Bowman C.A."/>
            <person name="Russell D.A."/>
            <person name="Pope W.H."/>
            <person name="Jacobs-Sera D."/>
            <person name="Hendrix R.W."/>
            <person name="Hatfull G.F."/>
        </authorList>
    </citation>
    <scope>NUCLEOTIDE SEQUENCE [LARGE SCALE GENOMIC DNA]</scope>
    <source>
        <strain evidence="1 2">DSM 27648</strain>
    </source>
</reference>
<dbReference type="AlphaFoldDB" id="A0A0K1PXT3"/>
<proteinExistence type="predicted"/>
<dbReference type="PATRIC" id="fig|1391654.3.peg.5046"/>
<gene>
    <name evidence="1" type="ORF">AKJ09_04981</name>
</gene>
<name>A0A0K1PXT3_9BACT</name>
<organism evidence="1 2">
    <name type="scientific">Labilithrix luteola</name>
    <dbReference type="NCBI Taxonomy" id="1391654"/>
    <lineage>
        <taxon>Bacteria</taxon>
        <taxon>Pseudomonadati</taxon>
        <taxon>Myxococcota</taxon>
        <taxon>Polyangia</taxon>
        <taxon>Polyangiales</taxon>
        <taxon>Labilitrichaceae</taxon>
        <taxon>Labilithrix</taxon>
    </lineage>
</organism>
<protein>
    <submittedName>
        <fullName evidence="1">ABC-type sugar transport system, periplasmic component</fullName>
    </submittedName>
</protein>
<dbReference type="EMBL" id="CP012333">
    <property type="protein sequence ID" value="AKU98317.1"/>
    <property type="molecule type" value="Genomic_DNA"/>
</dbReference>
<dbReference type="KEGG" id="llu:AKJ09_04981"/>
<dbReference type="OrthoDB" id="1550811at2"/>
<dbReference type="RefSeq" id="WP_146649297.1">
    <property type="nucleotide sequence ID" value="NZ_CP012333.1"/>
</dbReference>
<accession>A0A0K1PXT3</accession>
<keyword evidence="2" id="KW-1185">Reference proteome</keyword>